<comment type="caution">
    <text evidence="2">The sequence shown here is derived from an EMBL/GenBank/DDBJ whole genome shotgun (WGS) entry which is preliminary data.</text>
</comment>
<accession>A0A918ZTA6</accession>
<evidence type="ECO:0000256" key="1">
    <source>
        <dbReference type="SAM" id="MobiDB-lite"/>
    </source>
</evidence>
<dbReference type="EMBL" id="BNAT01000072">
    <property type="protein sequence ID" value="GHE69013.1"/>
    <property type="molecule type" value="Genomic_DNA"/>
</dbReference>
<dbReference type="Proteomes" id="UP000603227">
    <property type="component" value="Unassembled WGS sequence"/>
</dbReference>
<dbReference type="AlphaFoldDB" id="A0A918ZTA6"/>
<organism evidence="2 3">
    <name type="scientific">Streptomyces capitiformicae</name>
    <dbReference type="NCBI Taxonomy" id="2014920"/>
    <lineage>
        <taxon>Bacteria</taxon>
        <taxon>Bacillati</taxon>
        <taxon>Actinomycetota</taxon>
        <taxon>Actinomycetes</taxon>
        <taxon>Kitasatosporales</taxon>
        <taxon>Streptomycetaceae</taxon>
        <taxon>Streptomyces</taxon>
    </lineage>
</organism>
<proteinExistence type="predicted"/>
<evidence type="ECO:0000313" key="2">
    <source>
        <dbReference type="EMBL" id="GHE69013.1"/>
    </source>
</evidence>
<evidence type="ECO:0000313" key="3">
    <source>
        <dbReference type="Proteomes" id="UP000603227"/>
    </source>
</evidence>
<gene>
    <name evidence="2" type="ORF">GCM10017771_92770</name>
</gene>
<feature type="region of interest" description="Disordered" evidence="1">
    <location>
        <begin position="7"/>
        <end position="44"/>
    </location>
</feature>
<protein>
    <submittedName>
        <fullName evidence="2">Uncharacterized protein</fullName>
    </submittedName>
</protein>
<reference evidence="2" key="1">
    <citation type="journal article" date="2014" name="Int. J. Syst. Evol. Microbiol.">
        <title>Complete genome sequence of Corynebacterium casei LMG S-19264T (=DSM 44701T), isolated from a smear-ripened cheese.</title>
        <authorList>
            <consortium name="US DOE Joint Genome Institute (JGI-PGF)"/>
            <person name="Walter F."/>
            <person name="Albersmeier A."/>
            <person name="Kalinowski J."/>
            <person name="Ruckert C."/>
        </authorList>
    </citation>
    <scope>NUCLEOTIDE SEQUENCE</scope>
    <source>
        <strain evidence="2">CGMCC 4.7403</strain>
    </source>
</reference>
<sequence>MLIRRACGISEADMRNPSAQPGRIGSGTRVRASSKAASTAFVPAGRRMAAQRSFTLVGDRTLDNSHRT</sequence>
<reference evidence="2" key="2">
    <citation type="submission" date="2020-09" db="EMBL/GenBank/DDBJ databases">
        <authorList>
            <person name="Sun Q."/>
            <person name="Zhou Y."/>
        </authorList>
    </citation>
    <scope>NUCLEOTIDE SEQUENCE</scope>
    <source>
        <strain evidence="2">CGMCC 4.7403</strain>
    </source>
</reference>
<name>A0A918ZTA6_9ACTN</name>
<keyword evidence="3" id="KW-1185">Reference proteome</keyword>